<dbReference type="AlphaFoldDB" id="A0A385Z4S0"/>
<sequence length="88" mass="10490">MAVPRHTLTRQRERFPQLQGMLDKVTREIMLRNETREALLLTCNSEARYRWLLEHEAWLLAQVPQYQLASYPSMDAVSFSRIKRKLSD</sequence>
<keyword evidence="2" id="KW-1185">Reference proteome</keyword>
<evidence type="ECO:0000313" key="2">
    <source>
        <dbReference type="Proteomes" id="UP000265560"/>
    </source>
</evidence>
<protein>
    <submittedName>
        <fullName evidence="1">Uncharacterized protein</fullName>
    </submittedName>
</protein>
<dbReference type="EMBL" id="CP032419">
    <property type="protein sequence ID" value="AYC33077.1"/>
    <property type="molecule type" value="Genomic_DNA"/>
</dbReference>
<dbReference type="Proteomes" id="UP000265560">
    <property type="component" value="Chromosome"/>
</dbReference>
<evidence type="ECO:0000313" key="1">
    <source>
        <dbReference type="EMBL" id="AYC33077.1"/>
    </source>
</evidence>
<dbReference type="KEGG" id="pcav:D3880_12190"/>
<dbReference type="OrthoDB" id="9798104at2"/>
<proteinExistence type="predicted"/>
<accession>A0A385Z4S0</accession>
<name>A0A385Z4S0_9PSED</name>
<dbReference type="RefSeq" id="WP_119893696.1">
    <property type="nucleotide sequence ID" value="NZ_CP032419.1"/>
</dbReference>
<reference evidence="2" key="1">
    <citation type="submission" date="2018-09" db="EMBL/GenBank/DDBJ databases">
        <authorList>
            <person name="Zhu H."/>
        </authorList>
    </citation>
    <scope>NUCLEOTIDE SEQUENCE [LARGE SCALE GENOMIC DNA]</scope>
    <source>
        <strain evidence="2">K2W31S-8</strain>
    </source>
</reference>
<gene>
    <name evidence="1" type="ORF">D3880_12190</name>
</gene>
<organism evidence="1 2">
    <name type="scientific">Pseudomonas cavernae</name>
    <dbReference type="NCBI Taxonomy" id="2320867"/>
    <lineage>
        <taxon>Bacteria</taxon>
        <taxon>Pseudomonadati</taxon>
        <taxon>Pseudomonadota</taxon>
        <taxon>Gammaproteobacteria</taxon>
        <taxon>Pseudomonadales</taxon>
        <taxon>Pseudomonadaceae</taxon>
        <taxon>Pseudomonas</taxon>
    </lineage>
</organism>